<dbReference type="RefSeq" id="WP_269750887.1">
    <property type="nucleotide sequence ID" value="NZ_JACDUS010000009.1"/>
</dbReference>
<dbReference type="SUPFAM" id="SSF82693">
    <property type="entry name" value="Multidrug efflux transporter AcrB pore domain, PN1, PN2, PC1 and PC2 subdomains"/>
    <property type="match status" value="4"/>
</dbReference>
<dbReference type="Gene3D" id="3.30.70.1440">
    <property type="entry name" value="Multidrug efflux transporter AcrB pore domain"/>
    <property type="match status" value="1"/>
</dbReference>
<evidence type="ECO:0000256" key="8">
    <source>
        <dbReference type="ARBA" id="ARBA00023136"/>
    </source>
</evidence>
<feature type="transmembrane region" description="Helical" evidence="9">
    <location>
        <begin position="472"/>
        <end position="499"/>
    </location>
</feature>
<evidence type="ECO:0000256" key="3">
    <source>
        <dbReference type="ARBA" id="ARBA00022448"/>
    </source>
</evidence>
<feature type="transmembrane region" description="Helical" evidence="9">
    <location>
        <begin position="393"/>
        <end position="413"/>
    </location>
</feature>
<dbReference type="Gene3D" id="1.20.1640.10">
    <property type="entry name" value="Multidrug efflux transporter AcrB transmembrane domain"/>
    <property type="match status" value="2"/>
</dbReference>
<feature type="transmembrane region" description="Helical" evidence="9">
    <location>
        <begin position="12"/>
        <end position="33"/>
    </location>
</feature>
<keyword evidence="5" id="KW-0997">Cell inner membrane</keyword>
<reference evidence="10 11" key="1">
    <citation type="submission" date="2020-07" db="EMBL/GenBank/DDBJ databases">
        <title>Genomic Encyclopedia of Type Strains, Phase IV (KMG-IV): sequencing the most valuable type-strain genomes for metagenomic binning, comparative biology and taxonomic classification.</title>
        <authorList>
            <person name="Goeker M."/>
        </authorList>
    </citation>
    <scope>NUCLEOTIDE SEQUENCE [LARGE SCALE GENOMIC DNA]</scope>
    <source>
        <strain evidence="10 11">DSM 17721</strain>
    </source>
</reference>
<dbReference type="Gene3D" id="3.30.70.1320">
    <property type="entry name" value="Multidrug efflux transporter AcrB pore domain like"/>
    <property type="match status" value="1"/>
</dbReference>
<feature type="transmembrane region" description="Helical" evidence="9">
    <location>
        <begin position="367"/>
        <end position="387"/>
    </location>
</feature>
<dbReference type="GO" id="GO:0042910">
    <property type="term" value="F:xenobiotic transmembrane transporter activity"/>
    <property type="evidence" value="ECO:0007669"/>
    <property type="project" value="TreeGrafter"/>
</dbReference>
<feature type="transmembrane region" description="Helical" evidence="9">
    <location>
        <begin position="341"/>
        <end position="360"/>
    </location>
</feature>
<keyword evidence="11" id="KW-1185">Reference proteome</keyword>
<dbReference type="FunFam" id="3.30.70.1430:FF:000001">
    <property type="entry name" value="Efflux pump membrane transporter"/>
    <property type="match status" value="1"/>
</dbReference>
<dbReference type="GO" id="GO:0009636">
    <property type="term" value="P:response to toxic substance"/>
    <property type="evidence" value="ECO:0007669"/>
    <property type="project" value="UniProtKB-ARBA"/>
</dbReference>
<comment type="subcellular location">
    <subcellularLocation>
        <location evidence="1">Cell inner membrane</location>
        <topology evidence="1">Multi-pass membrane protein</topology>
    </subcellularLocation>
</comment>
<dbReference type="NCBIfam" id="NF000282">
    <property type="entry name" value="RND_permease_1"/>
    <property type="match status" value="1"/>
</dbReference>
<evidence type="ECO:0000256" key="9">
    <source>
        <dbReference type="SAM" id="Phobius"/>
    </source>
</evidence>
<sequence length="1045" mass="112186">MLSRFFINRPIFAWVIALAIMGAGALSIFILPVEQYPTIAAPKIVVSANYPGASAETLENTVTQVIEQNLTGIDNLRYIQATSSSAGRASITLTFEPGTDPDIAQVQTQNKVSQAQASLPSIVQQQGISVRKSGSSYALIVGFYAEDGTLDRNDISDFIASNLVEPLSRVDGVGEINAFGPEHAMRVWLDPSAMYNYKITALDVIGAIQEQNVQLATGEIGGAPSVEGQQINATITAQSLLETPEEFARILLTVAPDGSRVTLGDVARIEIGAESYSIIGRYKRNPAAGIAIQLAPGANALETIQALKDRVEEFRPIFPKGIATAYPVDISPFIRASITEVLKTLGLAIGMVVLVIFIFLQTVRATFIPAVAIPVVLLGTFACLSALGYSINLLTLFALVLTIGMLVDDAIVVTENVQRKLEEDKTLTSRQAAFLSMREISGALVGTTTVLWAVFLPMSFFQGATGAIYRQFSITMAAAMAISLFIALSLSPSLCAMVLRPGRSRKRTGPFGLFNRGYEKVQNGHARVLHKLMKSRIVLPLVFIVLAAASAVLFFRIPTSFLPDEDQGRMFVMLDGPPSATLERTLEKIKKIEDFYLDKVGGAVDGIFAAAGFSFAGRGQNVGAAFIALKDWEQRGEENSVFRIQQKARQQLSGVRDAFIIPIVPPPVSALGNASGFEFQLVDRAGLGNEALSDAMNQVLGKANSSPLLTQVRYNGLSDTPQYNLRIDALKARVMGVPISTVNQTLSTALGGTYVNDFLEKGRVKRVYVQADAPYRMMPDDIGRWYVRNESGGMVPLAEFGSGGWTHGSPQLTRFNGSSSLEIQGSAAGGVSSGQALEEVAELAKSLPQGIGIEWTGLSYEERQAGSQAPLLYAISVVAVFLALAALYESWAIPLAIILIVPFGIFGALLSTWLSSQANDVYFQVGLLMTIGLAAKNAILIVEFAKNNFEDGMSAYDAAFHAAKQRLRPILMTSFTFILGVMPLAFASGPGSGAQNAISIGVLGGISAATLFVVFYAPFFFVSVYRLFRVKQSAGSRNGTTAEQR</sequence>
<feature type="transmembrane region" description="Helical" evidence="9">
    <location>
        <begin position="537"/>
        <end position="557"/>
    </location>
</feature>
<dbReference type="InterPro" id="IPR004764">
    <property type="entry name" value="MdtF-like"/>
</dbReference>
<evidence type="ECO:0000313" key="11">
    <source>
        <dbReference type="Proteomes" id="UP000525298"/>
    </source>
</evidence>
<keyword evidence="3" id="KW-0813">Transport</keyword>
<dbReference type="Gene3D" id="3.30.2090.10">
    <property type="entry name" value="Multidrug efflux transporter AcrB TolC docking domain, DN and DC subdomains"/>
    <property type="match status" value="2"/>
</dbReference>
<keyword evidence="6 9" id="KW-0812">Transmembrane</keyword>
<evidence type="ECO:0000313" key="10">
    <source>
        <dbReference type="EMBL" id="MBA2882432.1"/>
    </source>
</evidence>
<comment type="caution">
    <text evidence="10">The sequence shown here is derived from an EMBL/GenBank/DDBJ whole genome shotgun (WGS) entry which is preliminary data.</text>
</comment>
<dbReference type="PRINTS" id="PR00702">
    <property type="entry name" value="ACRIFLAVINRP"/>
</dbReference>
<dbReference type="InterPro" id="IPR027463">
    <property type="entry name" value="AcrB_DN_DC_subdom"/>
</dbReference>
<dbReference type="GO" id="GO:0005886">
    <property type="term" value="C:plasma membrane"/>
    <property type="evidence" value="ECO:0007669"/>
    <property type="project" value="UniProtKB-SubCell"/>
</dbReference>
<dbReference type="SUPFAM" id="SSF82714">
    <property type="entry name" value="Multidrug efflux transporter AcrB TolC docking domain, DN and DC subdomains"/>
    <property type="match status" value="2"/>
</dbReference>
<dbReference type="SUPFAM" id="SSF82866">
    <property type="entry name" value="Multidrug efflux transporter AcrB transmembrane domain"/>
    <property type="match status" value="2"/>
</dbReference>
<keyword evidence="8 9" id="KW-0472">Membrane</keyword>
<protein>
    <submittedName>
        <fullName evidence="10">Multidrug efflux pump</fullName>
    </submittedName>
</protein>
<evidence type="ECO:0000256" key="7">
    <source>
        <dbReference type="ARBA" id="ARBA00022989"/>
    </source>
</evidence>
<dbReference type="AlphaFoldDB" id="A0A7W0CB65"/>
<proteinExistence type="inferred from homology"/>
<evidence type="ECO:0000256" key="1">
    <source>
        <dbReference type="ARBA" id="ARBA00004429"/>
    </source>
</evidence>
<evidence type="ECO:0000256" key="2">
    <source>
        <dbReference type="ARBA" id="ARBA00010942"/>
    </source>
</evidence>
<evidence type="ECO:0000256" key="6">
    <source>
        <dbReference type="ARBA" id="ARBA00022692"/>
    </source>
</evidence>
<accession>A0A7W0CB65</accession>
<name>A0A7W0CB65_9BACT</name>
<dbReference type="PANTHER" id="PTHR32063:SF13">
    <property type="entry name" value="MULTIDRUG EFFLUX PUMP SUBUNIT ACRB-RELATED"/>
    <property type="match status" value="1"/>
</dbReference>
<comment type="similarity">
    <text evidence="2">Belongs to the resistance-nodulation-cell division (RND) (TC 2.A.6) family.</text>
</comment>
<dbReference type="Gene3D" id="3.30.70.1430">
    <property type="entry name" value="Multidrug efflux transporter AcrB pore domain"/>
    <property type="match status" value="2"/>
</dbReference>
<feature type="transmembrane region" description="Helical" evidence="9">
    <location>
        <begin position="921"/>
        <end position="945"/>
    </location>
</feature>
<feature type="transmembrane region" description="Helical" evidence="9">
    <location>
        <begin position="966"/>
        <end position="986"/>
    </location>
</feature>
<dbReference type="GO" id="GO:0015562">
    <property type="term" value="F:efflux transmembrane transporter activity"/>
    <property type="evidence" value="ECO:0007669"/>
    <property type="project" value="InterPro"/>
</dbReference>
<feature type="transmembrane region" description="Helical" evidence="9">
    <location>
        <begin position="895"/>
        <end position="915"/>
    </location>
</feature>
<dbReference type="InterPro" id="IPR001036">
    <property type="entry name" value="Acrflvin-R"/>
</dbReference>
<organism evidence="10 11">
    <name type="scientific">Desulfosalsimonas propionicica</name>
    <dbReference type="NCBI Taxonomy" id="332175"/>
    <lineage>
        <taxon>Bacteria</taxon>
        <taxon>Pseudomonadati</taxon>
        <taxon>Thermodesulfobacteriota</taxon>
        <taxon>Desulfobacteria</taxon>
        <taxon>Desulfobacterales</taxon>
        <taxon>Desulfosalsimonadaceae</taxon>
        <taxon>Desulfosalsimonas</taxon>
    </lineage>
</organism>
<feature type="transmembrane region" description="Helical" evidence="9">
    <location>
        <begin position="998"/>
        <end position="1028"/>
    </location>
</feature>
<dbReference type="Proteomes" id="UP000525298">
    <property type="component" value="Unassembled WGS sequence"/>
</dbReference>
<dbReference type="Pfam" id="PF00873">
    <property type="entry name" value="ACR_tran"/>
    <property type="match status" value="1"/>
</dbReference>
<evidence type="ECO:0000256" key="5">
    <source>
        <dbReference type="ARBA" id="ARBA00022519"/>
    </source>
</evidence>
<gene>
    <name evidence="10" type="ORF">HNR65_002779</name>
</gene>
<feature type="transmembrane region" description="Helical" evidence="9">
    <location>
        <begin position="440"/>
        <end position="460"/>
    </location>
</feature>
<dbReference type="FunFam" id="1.20.1640.10:FF:000001">
    <property type="entry name" value="Efflux pump membrane transporter"/>
    <property type="match status" value="1"/>
</dbReference>
<dbReference type="NCBIfam" id="TIGR00915">
    <property type="entry name" value="2A0602"/>
    <property type="match status" value="1"/>
</dbReference>
<keyword evidence="7 9" id="KW-1133">Transmembrane helix</keyword>
<evidence type="ECO:0000256" key="4">
    <source>
        <dbReference type="ARBA" id="ARBA00022475"/>
    </source>
</evidence>
<dbReference type="PANTHER" id="PTHR32063">
    <property type="match status" value="1"/>
</dbReference>
<keyword evidence="4" id="KW-1003">Cell membrane</keyword>
<dbReference type="EMBL" id="JACDUS010000009">
    <property type="protein sequence ID" value="MBA2882432.1"/>
    <property type="molecule type" value="Genomic_DNA"/>
</dbReference>
<feature type="transmembrane region" description="Helical" evidence="9">
    <location>
        <begin position="871"/>
        <end position="888"/>
    </location>
</feature>